<dbReference type="PROSITE" id="PS50850">
    <property type="entry name" value="MFS"/>
    <property type="match status" value="1"/>
</dbReference>
<evidence type="ECO:0000256" key="5">
    <source>
        <dbReference type="SAM" id="Phobius"/>
    </source>
</evidence>
<reference evidence="7" key="2">
    <citation type="submission" date="2020-09" db="EMBL/GenBank/DDBJ databases">
        <authorList>
            <person name="Sun Q."/>
            <person name="Ohkuma M."/>
        </authorList>
    </citation>
    <scope>NUCLEOTIDE SEQUENCE</scope>
    <source>
        <strain evidence="7">JCM 3313</strain>
    </source>
</reference>
<keyword evidence="2 5" id="KW-0812">Transmembrane</keyword>
<feature type="transmembrane region" description="Helical" evidence="5">
    <location>
        <begin position="393"/>
        <end position="415"/>
    </location>
</feature>
<organism evidence="7 8">
    <name type="scientific">Saccharothrix coeruleofusca</name>
    <dbReference type="NCBI Taxonomy" id="33919"/>
    <lineage>
        <taxon>Bacteria</taxon>
        <taxon>Bacillati</taxon>
        <taxon>Actinomycetota</taxon>
        <taxon>Actinomycetes</taxon>
        <taxon>Pseudonocardiales</taxon>
        <taxon>Pseudonocardiaceae</taxon>
        <taxon>Saccharothrix</taxon>
    </lineage>
</organism>
<dbReference type="PANTHER" id="PTHR23528">
    <property type="match status" value="1"/>
</dbReference>
<gene>
    <name evidence="7" type="ORF">GCM10010185_61550</name>
</gene>
<name>A0A918ASX3_9PSEU</name>
<feature type="transmembrane region" description="Helical" evidence="5">
    <location>
        <begin position="240"/>
        <end position="256"/>
    </location>
</feature>
<evidence type="ECO:0000256" key="2">
    <source>
        <dbReference type="ARBA" id="ARBA00022692"/>
    </source>
</evidence>
<dbReference type="InterPro" id="IPR036259">
    <property type="entry name" value="MFS_trans_sf"/>
</dbReference>
<dbReference type="AlphaFoldDB" id="A0A918ASX3"/>
<keyword evidence="4 5" id="KW-0472">Membrane</keyword>
<dbReference type="RefSeq" id="WP_189226836.1">
    <property type="nucleotide sequence ID" value="NZ_BMRG01000019.1"/>
</dbReference>
<evidence type="ECO:0000313" key="7">
    <source>
        <dbReference type="EMBL" id="GGP79354.1"/>
    </source>
</evidence>
<accession>A0A918ASX3</accession>
<keyword evidence="3 5" id="KW-1133">Transmembrane helix</keyword>
<feature type="transmembrane region" description="Helical" evidence="5">
    <location>
        <begin position="149"/>
        <end position="170"/>
    </location>
</feature>
<dbReference type="SUPFAM" id="SSF103473">
    <property type="entry name" value="MFS general substrate transporter"/>
    <property type="match status" value="1"/>
</dbReference>
<evidence type="ECO:0000259" key="6">
    <source>
        <dbReference type="PROSITE" id="PS50850"/>
    </source>
</evidence>
<evidence type="ECO:0000256" key="1">
    <source>
        <dbReference type="ARBA" id="ARBA00004651"/>
    </source>
</evidence>
<dbReference type="PANTHER" id="PTHR23528:SF1">
    <property type="entry name" value="MAJOR FACILITATOR SUPERFAMILY (MFS) PROFILE DOMAIN-CONTAINING PROTEIN"/>
    <property type="match status" value="1"/>
</dbReference>
<dbReference type="EMBL" id="BMRG01000019">
    <property type="protein sequence ID" value="GGP79354.1"/>
    <property type="molecule type" value="Genomic_DNA"/>
</dbReference>
<feature type="domain" description="Major facilitator superfamily (MFS) profile" evidence="6">
    <location>
        <begin position="238"/>
        <end position="431"/>
    </location>
</feature>
<dbReference type="Gene3D" id="1.20.1250.20">
    <property type="entry name" value="MFS general substrate transporter like domains"/>
    <property type="match status" value="2"/>
</dbReference>
<feature type="transmembrane region" description="Helical" evidence="5">
    <location>
        <begin position="48"/>
        <end position="67"/>
    </location>
</feature>
<feature type="transmembrane region" description="Helical" evidence="5">
    <location>
        <begin position="303"/>
        <end position="323"/>
    </location>
</feature>
<dbReference type="Proteomes" id="UP000639606">
    <property type="component" value="Unassembled WGS sequence"/>
</dbReference>
<comment type="subcellular location">
    <subcellularLocation>
        <location evidence="1">Cell membrane</location>
        <topology evidence="1">Multi-pass membrane protein</topology>
    </subcellularLocation>
</comment>
<dbReference type="GO" id="GO:0022857">
    <property type="term" value="F:transmembrane transporter activity"/>
    <property type="evidence" value="ECO:0007669"/>
    <property type="project" value="InterPro"/>
</dbReference>
<evidence type="ECO:0000313" key="8">
    <source>
        <dbReference type="Proteomes" id="UP000639606"/>
    </source>
</evidence>
<comment type="caution">
    <text evidence="7">The sequence shown here is derived from an EMBL/GenBank/DDBJ whole genome shotgun (WGS) entry which is preliminary data.</text>
</comment>
<sequence>MTTADTGVPIKGHRGRRITFFVALAVFAQESTWNFYEAQVPPLLAQHVANAALIGLMMGMDNALGVFIQPWMGNRSDNTRTRWGRRIPYLAVGMPLAAVLFATIPLASSLPALVVLMFSYALVANSFKPIGEALLPDFIRPARRSRANAAVKIASSLTVIVSALISVLLVDSHPELAFSVPSALMLVAAAVLVLRVRDSTSPAYQAAVAEERQAPPGARSGTRLREVVLDILRDRDRSRLLVILAVLLFGGAWAASRSLMTNYGMEVLGLSRGSAGGLTLPSGVAFLLAAYPLALLSERLGRLRVMAAGMALLVVALTAATAVQTAAVTVAALCVTAVGGAAFVINGAVVLWNLAPSSKVLGAYTGLYTVGWATGGSLGPAAVGAMVDLNGWRFMLVDAALLAVLAIVVVLRIDVIQRRAAAQRRTVSERT</sequence>
<feature type="transmembrane region" description="Helical" evidence="5">
    <location>
        <begin position="176"/>
        <end position="194"/>
    </location>
</feature>
<feature type="transmembrane region" description="Helical" evidence="5">
    <location>
        <begin position="329"/>
        <end position="355"/>
    </location>
</feature>
<evidence type="ECO:0000256" key="3">
    <source>
        <dbReference type="ARBA" id="ARBA00022989"/>
    </source>
</evidence>
<protein>
    <submittedName>
        <fullName evidence="7">MFS transporter</fullName>
    </submittedName>
</protein>
<dbReference type="InterPro" id="IPR020846">
    <property type="entry name" value="MFS_dom"/>
</dbReference>
<evidence type="ECO:0000256" key="4">
    <source>
        <dbReference type="ARBA" id="ARBA00023136"/>
    </source>
</evidence>
<keyword evidence="8" id="KW-1185">Reference proteome</keyword>
<dbReference type="InterPro" id="IPR011701">
    <property type="entry name" value="MFS"/>
</dbReference>
<reference evidence="7" key="1">
    <citation type="journal article" date="2014" name="Int. J. Syst. Evol. Microbiol.">
        <title>Complete genome sequence of Corynebacterium casei LMG S-19264T (=DSM 44701T), isolated from a smear-ripened cheese.</title>
        <authorList>
            <consortium name="US DOE Joint Genome Institute (JGI-PGF)"/>
            <person name="Walter F."/>
            <person name="Albersmeier A."/>
            <person name="Kalinowski J."/>
            <person name="Ruckert C."/>
        </authorList>
    </citation>
    <scope>NUCLEOTIDE SEQUENCE</scope>
    <source>
        <strain evidence="7">JCM 3313</strain>
    </source>
</reference>
<proteinExistence type="predicted"/>
<dbReference type="GO" id="GO:0005886">
    <property type="term" value="C:plasma membrane"/>
    <property type="evidence" value="ECO:0007669"/>
    <property type="project" value="UniProtKB-SubCell"/>
</dbReference>
<feature type="transmembrane region" description="Helical" evidence="5">
    <location>
        <begin position="87"/>
        <end position="104"/>
    </location>
</feature>
<feature type="transmembrane region" description="Helical" evidence="5">
    <location>
        <begin position="276"/>
        <end position="296"/>
    </location>
</feature>
<dbReference type="Pfam" id="PF07690">
    <property type="entry name" value="MFS_1"/>
    <property type="match status" value="1"/>
</dbReference>
<feature type="transmembrane region" description="Helical" evidence="5">
    <location>
        <begin position="367"/>
        <end position="387"/>
    </location>
</feature>
<feature type="transmembrane region" description="Helical" evidence="5">
    <location>
        <begin position="110"/>
        <end position="128"/>
    </location>
</feature>